<name>A0A919H5Y0_9ACTN</name>
<feature type="compositionally biased region" description="Low complexity" evidence="1">
    <location>
        <begin position="232"/>
        <end position="251"/>
    </location>
</feature>
<organism evidence="2 3">
    <name type="scientific">Streptomyces xanthophaeus</name>
    <dbReference type="NCBI Taxonomy" id="67385"/>
    <lineage>
        <taxon>Bacteria</taxon>
        <taxon>Bacillati</taxon>
        <taxon>Actinomycetota</taxon>
        <taxon>Actinomycetes</taxon>
        <taxon>Kitasatosporales</taxon>
        <taxon>Streptomycetaceae</taxon>
        <taxon>Streptomyces</taxon>
    </lineage>
</organism>
<feature type="compositionally biased region" description="Basic residues" evidence="1">
    <location>
        <begin position="437"/>
        <end position="446"/>
    </location>
</feature>
<proteinExistence type="predicted"/>
<feature type="compositionally biased region" description="Pro residues" evidence="1">
    <location>
        <begin position="542"/>
        <end position="554"/>
    </location>
</feature>
<feature type="compositionally biased region" description="Basic and acidic residues" evidence="1">
    <location>
        <begin position="481"/>
        <end position="491"/>
    </location>
</feature>
<gene>
    <name evidence="2" type="ORF">Sxan_71010</name>
</gene>
<protein>
    <submittedName>
        <fullName evidence="2">Uncharacterized protein</fullName>
    </submittedName>
</protein>
<dbReference type="Proteomes" id="UP000600026">
    <property type="component" value="Unassembled WGS sequence"/>
</dbReference>
<feature type="compositionally biased region" description="Basic and acidic residues" evidence="1">
    <location>
        <begin position="311"/>
        <end position="320"/>
    </location>
</feature>
<feature type="compositionally biased region" description="Basic and acidic residues" evidence="1">
    <location>
        <begin position="215"/>
        <end position="231"/>
    </location>
</feature>
<dbReference type="EMBL" id="BNEE01000006">
    <property type="protein sequence ID" value="GHI89737.1"/>
    <property type="molecule type" value="Genomic_DNA"/>
</dbReference>
<evidence type="ECO:0000256" key="1">
    <source>
        <dbReference type="SAM" id="MobiDB-lite"/>
    </source>
</evidence>
<evidence type="ECO:0000313" key="2">
    <source>
        <dbReference type="EMBL" id="GHI89737.1"/>
    </source>
</evidence>
<comment type="caution">
    <text evidence="2">The sequence shown here is derived from an EMBL/GenBank/DDBJ whole genome shotgun (WGS) entry which is preliminary data.</text>
</comment>
<dbReference type="AlphaFoldDB" id="A0A919H5Y0"/>
<accession>A0A919H5Y0</accession>
<keyword evidence="3" id="KW-1185">Reference proteome</keyword>
<feature type="region of interest" description="Disordered" evidence="1">
    <location>
        <begin position="60"/>
        <end position="149"/>
    </location>
</feature>
<sequence>MPVPVSGTGRDDRQARPDPLVQFGFLVCGAVVGDLDDIHRVPLRTLPQEGLLRGRFEVTEQEQRQARGPHQQGHAGIVRPLGRRARRGGPQHLPVQRPGPAPLPLGCRHDGYAGGRRGPPDEGGLPGGLLVPGGLNHTDRPAAQHPGQAGHVVGMEVREQDQRHPAHAQRAQAVVHRAGLRSGVHHHGRSRSDGEYGGVTLAHRALDVAPVGRRPAGDRTDELRRPQHGEEQQPGQPAADPPAAQEPGAEPYDGQGGGGQQQAARDSSGPGQLGPRQPRPGPGHCGDPSGGHPRASGEEFGGGHPHRGRREGREPEDGGRPGRQFGQQVARHRDQADPGREGGDDRGAHGLCGSGGRERLGEPGPHPAPAQGLAPQGSQCQQGSGGQDGQQEAVASGQPRVVEHQQQHGGGQGGNQGPAPPGGDGQEGDGPAGRGPQHARLRPAHHHERERQRGPAQGGRPQGEPEPRCQPAPFGLLRAGRGADEQEEHHGQVRPGHRQQVQQVGGPEGLVQVGRDPGGVADHQTRQQGPGVRREPLGGFPQPCPQPPGDPLGR</sequence>
<evidence type="ECO:0000313" key="3">
    <source>
        <dbReference type="Proteomes" id="UP000600026"/>
    </source>
</evidence>
<reference evidence="2" key="1">
    <citation type="submission" date="2020-09" db="EMBL/GenBank/DDBJ databases">
        <title>Whole genome shotgun sequence of Streptomyces xanthophaeus NBRC 12829.</title>
        <authorList>
            <person name="Komaki H."/>
            <person name="Tamura T."/>
        </authorList>
    </citation>
    <scope>NUCLEOTIDE SEQUENCE</scope>
    <source>
        <strain evidence="2">NBRC 12829</strain>
    </source>
</reference>
<feature type="compositionally biased region" description="Basic and acidic residues" evidence="1">
    <location>
        <begin position="331"/>
        <end position="348"/>
    </location>
</feature>
<feature type="region of interest" description="Disordered" evidence="1">
    <location>
        <begin position="206"/>
        <end position="554"/>
    </location>
</feature>
<feature type="compositionally biased region" description="Gly residues" evidence="1">
    <location>
        <begin position="408"/>
        <end position="433"/>
    </location>
</feature>